<evidence type="ECO:0000256" key="1">
    <source>
        <dbReference type="SAM" id="MobiDB-lite"/>
    </source>
</evidence>
<dbReference type="EMBL" id="JBEXPZ010000005">
    <property type="protein sequence ID" value="MET9844043.1"/>
    <property type="molecule type" value="Genomic_DNA"/>
</dbReference>
<name>A0ABV2UR83_9ACTN</name>
<dbReference type="RefSeq" id="WP_355392887.1">
    <property type="nucleotide sequence ID" value="NZ_JBEXPZ010000005.1"/>
</dbReference>
<keyword evidence="4" id="KW-1185">Reference proteome</keyword>
<evidence type="ECO:0000256" key="2">
    <source>
        <dbReference type="SAM" id="Phobius"/>
    </source>
</evidence>
<keyword evidence="2" id="KW-0472">Membrane</keyword>
<feature type="region of interest" description="Disordered" evidence="1">
    <location>
        <begin position="86"/>
        <end position="109"/>
    </location>
</feature>
<gene>
    <name evidence="3" type="ORF">ABZZ21_05560</name>
</gene>
<feature type="transmembrane region" description="Helical" evidence="2">
    <location>
        <begin position="20"/>
        <end position="39"/>
    </location>
</feature>
<proteinExistence type="predicted"/>
<evidence type="ECO:0000313" key="4">
    <source>
        <dbReference type="Proteomes" id="UP001550210"/>
    </source>
</evidence>
<keyword evidence="2" id="KW-1133">Transmembrane helix</keyword>
<accession>A0ABV2UR83</accession>
<reference evidence="3 4" key="1">
    <citation type="submission" date="2024-06" db="EMBL/GenBank/DDBJ databases">
        <title>The Natural Products Discovery Center: Release of the First 8490 Sequenced Strains for Exploring Actinobacteria Biosynthetic Diversity.</title>
        <authorList>
            <person name="Kalkreuter E."/>
            <person name="Kautsar S.A."/>
            <person name="Yang D."/>
            <person name="Bader C.D."/>
            <person name="Teijaro C.N."/>
            <person name="Fluegel L."/>
            <person name="Davis C.M."/>
            <person name="Simpson J.R."/>
            <person name="Lauterbach L."/>
            <person name="Steele A.D."/>
            <person name="Gui C."/>
            <person name="Meng S."/>
            <person name="Li G."/>
            <person name="Viehrig K."/>
            <person name="Ye F."/>
            <person name="Su P."/>
            <person name="Kiefer A.F."/>
            <person name="Nichols A."/>
            <person name="Cepeda A.J."/>
            <person name="Yan W."/>
            <person name="Fan B."/>
            <person name="Jiang Y."/>
            <person name="Adhikari A."/>
            <person name="Zheng C.-J."/>
            <person name="Schuster L."/>
            <person name="Cowan T.M."/>
            <person name="Smanski M.J."/>
            <person name="Chevrette M.G."/>
            <person name="De Carvalho L.P.S."/>
            <person name="Shen B."/>
        </authorList>
    </citation>
    <scope>NUCLEOTIDE SEQUENCE [LARGE SCALE GENOMIC DNA]</scope>
    <source>
        <strain evidence="3 4">NPDC006434</strain>
    </source>
</reference>
<evidence type="ECO:0000313" key="3">
    <source>
        <dbReference type="EMBL" id="MET9844043.1"/>
    </source>
</evidence>
<protein>
    <submittedName>
        <fullName evidence="3">Uncharacterized protein</fullName>
    </submittedName>
</protein>
<organism evidence="3 4">
    <name type="scientific">Streptomyces ossamyceticus</name>
    <dbReference type="NCBI Taxonomy" id="249581"/>
    <lineage>
        <taxon>Bacteria</taxon>
        <taxon>Bacillati</taxon>
        <taxon>Actinomycetota</taxon>
        <taxon>Actinomycetes</taxon>
        <taxon>Kitasatosporales</taxon>
        <taxon>Streptomycetaceae</taxon>
        <taxon>Streptomyces</taxon>
    </lineage>
</organism>
<comment type="caution">
    <text evidence="3">The sequence shown here is derived from an EMBL/GenBank/DDBJ whole genome shotgun (WGS) entry which is preliminary data.</text>
</comment>
<dbReference type="Proteomes" id="UP001550210">
    <property type="component" value="Unassembled WGS sequence"/>
</dbReference>
<keyword evidence="2" id="KW-0812">Transmembrane</keyword>
<sequence>MNTHTSRPRPLRHATAKATATGSALAVALIPLVVGALVARQLGGDPMASVNALIAGGGERARLSPDQLPVLRTLRTAPRRTVGRLTRRRLLSRSHGAPEDATTGHLTSR</sequence>